<keyword evidence="3" id="KW-1185">Reference proteome</keyword>
<feature type="non-terminal residue" evidence="2">
    <location>
        <position position="1"/>
    </location>
</feature>
<evidence type="ECO:0000256" key="1">
    <source>
        <dbReference type="SAM" id="MobiDB-lite"/>
    </source>
</evidence>
<evidence type="ECO:0000313" key="2">
    <source>
        <dbReference type="EMBL" id="TKC94096.1"/>
    </source>
</evidence>
<comment type="caution">
    <text evidence="2">The sequence shown here is derived from an EMBL/GenBank/DDBJ whole genome shotgun (WGS) entry which is preliminary data.</text>
</comment>
<feature type="compositionally biased region" description="Pro residues" evidence="1">
    <location>
        <begin position="1"/>
        <end position="43"/>
    </location>
</feature>
<gene>
    <name evidence="2" type="ORF">E8A74_48965</name>
</gene>
<reference evidence="2 3" key="1">
    <citation type="submission" date="2019-04" db="EMBL/GenBank/DDBJ databases">
        <authorList>
            <person name="Li Y."/>
            <person name="Wang J."/>
        </authorList>
    </citation>
    <scope>NUCLEOTIDE SEQUENCE [LARGE SCALE GENOMIC DNA]</scope>
    <source>
        <strain evidence="2 3">DSM 14668</strain>
    </source>
</reference>
<feature type="compositionally biased region" description="Basic and acidic residues" evidence="1">
    <location>
        <begin position="60"/>
        <end position="73"/>
    </location>
</feature>
<accession>A0A4U1IJM4</accession>
<feature type="region of interest" description="Disordered" evidence="1">
    <location>
        <begin position="1"/>
        <end position="73"/>
    </location>
</feature>
<dbReference type="Proteomes" id="UP000309215">
    <property type="component" value="Unassembled WGS sequence"/>
</dbReference>
<sequence length="73" mass="7337">PAPAPPLPPAPAPPLPGPAPPGPVLPGPVLPMPIVPEEPPAPSSFPSLHATNAKGRVRSAKREEGVPRHMGAD</sequence>
<organism evidence="2 3">
    <name type="scientific">Polyangium fumosum</name>
    <dbReference type="NCBI Taxonomy" id="889272"/>
    <lineage>
        <taxon>Bacteria</taxon>
        <taxon>Pseudomonadati</taxon>
        <taxon>Myxococcota</taxon>
        <taxon>Polyangia</taxon>
        <taxon>Polyangiales</taxon>
        <taxon>Polyangiaceae</taxon>
        <taxon>Polyangium</taxon>
    </lineage>
</organism>
<dbReference type="EMBL" id="SSMQ01000115">
    <property type="protein sequence ID" value="TKC94096.1"/>
    <property type="molecule type" value="Genomic_DNA"/>
</dbReference>
<evidence type="ECO:0000313" key="3">
    <source>
        <dbReference type="Proteomes" id="UP000309215"/>
    </source>
</evidence>
<proteinExistence type="predicted"/>
<dbReference type="AlphaFoldDB" id="A0A4U1IJM4"/>
<name>A0A4U1IJM4_9BACT</name>
<protein>
    <submittedName>
        <fullName evidence="2">Uncharacterized protein</fullName>
    </submittedName>
</protein>